<dbReference type="Proteomes" id="UP000029981">
    <property type="component" value="Chromosome 1"/>
</dbReference>
<keyword evidence="2" id="KW-1185">Reference proteome</keyword>
<dbReference type="Gramene" id="KGN66088">
    <property type="protein sequence ID" value="KGN66088"/>
    <property type="gene ID" value="Csa_1G570130"/>
</dbReference>
<dbReference type="InterPro" id="IPR051442">
    <property type="entry name" value="B3_domain"/>
</dbReference>
<protein>
    <submittedName>
        <fullName evidence="1">Uncharacterized protein</fullName>
    </submittedName>
</protein>
<evidence type="ECO:0000313" key="2">
    <source>
        <dbReference type="Proteomes" id="UP000029981"/>
    </source>
</evidence>
<dbReference type="PANTHER" id="PTHR34269">
    <property type="entry name" value="TRANSCRIPTION FACTOR B3-DOMAIN FAMILY-RELATED"/>
    <property type="match status" value="1"/>
</dbReference>
<gene>
    <name evidence="1" type="ORF">Csa_1G570130</name>
</gene>
<evidence type="ECO:0000313" key="1">
    <source>
        <dbReference type="EMBL" id="KGN66088.1"/>
    </source>
</evidence>
<sequence>MQGKRLDDPTCWRSNMKDKEELASTIYGGSNYWPYRMKLTTDQLRWDSLKISEPKEFEELLSKNMNEGSYRDLAEMIPIEVSIYDVDICETFKVKLVKKEAFWFEPLPLVGEKSKKDKLCSHATAKSSGKSHKEKKEFVYSIEPFRHIIKKRGLDYQQEIGFRWSGSKSMDRFDFSVLSSPRLSLNNLMI</sequence>
<proteinExistence type="predicted"/>
<accession>A0A0A0LWG5</accession>
<dbReference type="EMBL" id="CM002922">
    <property type="protein sequence ID" value="KGN66088.1"/>
    <property type="molecule type" value="Genomic_DNA"/>
</dbReference>
<dbReference type="AlphaFoldDB" id="A0A0A0LWG5"/>
<organism evidence="1 2">
    <name type="scientific">Cucumis sativus</name>
    <name type="common">Cucumber</name>
    <dbReference type="NCBI Taxonomy" id="3659"/>
    <lineage>
        <taxon>Eukaryota</taxon>
        <taxon>Viridiplantae</taxon>
        <taxon>Streptophyta</taxon>
        <taxon>Embryophyta</taxon>
        <taxon>Tracheophyta</taxon>
        <taxon>Spermatophyta</taxon>
        <taxon>Magnoliopsida</taxon>
        <taxon>eudicotyledons</taxon>
        <taxon>Gunneridae</taxon>
        <taxon>Pentapetalae</taxon>
        <taxon>rosids</taxon>
        <taxon>fabids</taxon>
        <taxon>Cucurbitales</taxon>
        <taxon>Cucurbitaceae</taxon>
        <taxon>Benincaseae</taxon>
        <taxon>Cucumis</taxon>
    </lineage>
</organism>
<reference evidence="1 2" key="3">
    <citation type="journal article" date="2010" name="BMC Genomics">
        <title>Transcriptome sequencing and comparative analysis of cucumber flowers with different sex types.</title>
        <authorList>
            <person name="Guo S."/>
            <person name="Zheng Y."/>
            <person name="Joung J.G."/>
            <person name="Liu S."/>
            <person name="Zhang Z."/>
            <person name="Crasta O.R."/>
            <person name="Sobral B.W."/>
            <person name="Xu Y."/>
            <person name="Huang S."/>
            <person name="Fei Z."/>
        </authorList>
    </citation>
    <scope>NUCLEOTIDE SEQUENCE [LARGE SCALE GENOMIC DNA]</scope>
    <source>
        <strain evidence="2">cv. 9930</strain>
    </source>
</reference>
<reference evidence="1 2" key="1">
    <citation type="journal article" date="2009" name="Nat. Genet.">
        <title>The genome of the cucumber, Cucumis sativus L.</title>
        <authorList>
            <person name="Huang S."/>
            <person name="Li R."/>
            <person name="Zhang Z."/>
            <person name="Li L."/>
            <person name="Gu X."/>
            <person name="Fan W."/>
            <person name="Lucas W.J."/>
            <person name="Wang X."/>
            <person name="Xie B."/>
            <person name="Ni P."/>
            <person name="Ren Y."/>
            <person name="Zhu H."/>
            <person name="Li J."/>
            <person name="Lin K."/>
            <person name="Jin W."/>
            <person name="Fei Z."/>
            <person name="Li G."/>
            <person name="Staub J."/>
            <person name="Kilian A."/>
            <person name="van der Vossen E.A."/>
            <person name="Wu Y."/>
            <person name="Guo J."/>
            <person name="He J."/>
            <person name="Jia Z."/>
            <person name="Ren Y."/>
            <person name="Tian G."/>
            <person name="Lu Y."/>
            <person name="Ruan J."/>
            <person name="Qian W."/>
            <person name="Wang M."/>
            <person name="Huang Q."/>
            <person name="Li B."/>
            <person name="Xuan Z."/>
            <person name="Cao J."/>
            <person name="Asan"/>
            <person name="Wu Z."/>
            <person name="Zhang J."/>
            <person name="Cai Q."/>
            <person name="Bai Y."/>
            <person name="Zhao B."/>
            <person name="Han Y."/>
            <person name="Li Y."/>
            <person name="Li X."/>
            <person name="Wang S."/>
            <person name="Shi Q."/>
            <person name="Liu S."/>
            <person name="Cho W.K."/>
            <person name="Kim J.Y."/>
            <person name="Xu Y."/>
            <person name="Heller-Uszynska K."/>
            <person name="Miao H."/>
            <person name="Cheng Z."/>
            <person name="Zhang S."/>
            <person name="Wu J."/>
            <person name="Yang Y."/>
            <person name="Kang H."/>
            <person name="Li M."/>
            <person name="Liang H."/>
            <person name="Ren X."/>
            <person name="Shi Z."/>
            <person name="Wen M."/>
            <person name="Jian M."/>
            <person name="Yang H."/>
            <person name="Zhang G."/>
            <person name="Yang Z."/>
            <person name="Chen R."/>
            <person name="Liu S."/>
            <person name="Li J."/>
            <person name="Ma L."/>
            <person name="Liu H."/>
            <person name="Zhou Y."/>
            <person name="Zhao J."/>
            <person name="Fang X."/>
            <person name="Li G."/>
            <person name="Fang L."/>
            <person name="Li Y."/>
            <person name="Liu D."/>
            <person name="Zheng H."/>
            <person name="Zhang Y."/>
            <person name="Qin N."/>
            <person name="Li Z."/>
            <person name="Yang G."/>
            <person name="Yang S."/>
            <person name="Bolund L."/>
            <person name="Kristiansen K."/>
            <person name="Zheng H."/>
            <person name="Li S."/>
            <person name="Zhang X."/>
            <person name="Yang H."/>
            <person name="Wang J."/>
            <person name="Sun R."/>
            <person name="Zhang B."/>
            <person name="Jiang S."/>
            <person name="Wang J."/>
            <person name="Du Y."/>
            <person name="Li S."/>
        </authorList>
    </citation>
    <scope>NUCLEOTIDE SEQUENCE [LARGE SCALE GENOMIC DNA]</scope>
    <source>
        <strain evidence="2">cv. 9930</strain>
    </source>
</reference>
<name>A0A0A0LWG5_CUCSA</name>
<reference evidence="1 2" key="4">
    <citation type="journal article" date="2011" name="BMC Genomics">
        <title>RNA-Seq improves annotation of protein-coding genes in the cucumber genome.</title>
        <authorList>
            <person name="Li Z."/>
            <person name="Zhang Z."/>
            <person name="Yan P."/>
            <person name="Huang S."/>
            <person name="Fei Z."/>
            <person name="Lin K."/>
        </authorList>
    </citation>
    <scope>NUCLEOTIDE SEQUENCE [LARGE SCALE GENOMIC DNA]</scope>
    <source>
        <strain evidence="2">cv. 9930</strain>
    </source>
</reference>
<reference evidence="1 2" key="2">
    <citation type="journal article" date="2009" name="PLoS ONE">
        <title>An integrated genetic and cytogenetic map of the cucumber genome.</title>
        <authorList>
            <person name="Ren Y."/>
            <person name="Zhang Z."/>
            <person name="Liu J."/>
            <person name="Staub J.E."/>
            <person name="Han Y."/>
            <person name="Cheng Z."/>
            <person name="Li X."/>
            <person name="Lu J."/>
            <person name="Miao H."/>
            <person name="Kang H."/>
            <person name="Xie B."/>
            <person name="Gu X."/>
            <person name="Wang X."/>
            <person name="Du Y."/>
            <person name="Jin W."/>
            <person name="Huang S."/>
        </authorList>
    </citation>
    <scope>NUCLEOTIDE SEQUENCE [LARGE SCALE GENOMIC DNA]</scope>
    <source>
        <strain evidence="2">cv. 9930</strain>
    </source>
</reference>
<dbReference type="OMA" id="IGLRYCG"/>
<dbReference type="PANTHER" id="PTHR34269:SF19">
    <property type="match status" value="1"/>
</dbReference>